<evidence type="ECO:0000313" key="2">
    <source>
        <dbReference type="EMBL" id="MBP1955064.1"/>
    </source>
</evidence>
<gene>
    <name evidence="1" type="ORF">GCM10009017_19300</name>
    <name evidence="2" type="ORF">J2752_001976</name>
</gene>
<accession>A0A830G0K6</accession>
<organism evidence="1 3">
    <name type="scientific">Halarchaeum rubridurum</name>
    <dbReference type="NCBI Taxonomy" id="489911"/>
    <lineage>
        <taxon>Archaea</taxon>
        <taxon>Methanobacteriati</taxon>
        <taxon>Methanobacteriota</taxon>
        <taxon>Stenosarchaea group</taxon>
        <taxon>Halobacteria</taxon>
        <taxon>Halobacteriales</taxon>
        <taxon>Halobacteriaceae</taxon>
    </lineage>
</organism>
<dbReference type="EMBL" id="JAGGKO010000003">
    <property type="protein sequence ID" value="MBP1955064.1"/>
    <property type="molecule type" value="Genomic_DNA"/>
</dbReference>
<dbReference type="AlphaFoldDB" id="A0A830G0K6"/>
<dbReference type="OrthoDB" id="236394at2157"/>
<dbReference type="Proteomes" id="UP000614609">
    <property type="component" value="Unassembled WGS sequence"/>
</dbReference>
<dbReference type="RefSeq" id="WP_188872355.1">
    <property type="nucleotide sequence ID" value="NZ_BMOO01000004.1"/>
</dbReference>
<sequence>MHKRFAPQRKHDLREKLQQYSGKSVGDVVKRPGSREEYEVVDFAYRVEKEVFVYWLRQTDSLRGGPVTHEGLQRWETVEGDSQDPEREVFHPGGNDTRMSRGWKEQLRSEFAKYVTKQVGDTVEPYYDDGHYEVVDLAYRFEEGEFVYWVEDDDGNIQMRDDLEMWDTVEK</sequence>
<proteinExistence type="predicted"/>
<comment type="caution">
    <text evidence="1">The sequence shown here is derived from an EMBL/GenBank/DDBJ whole genome shotgun (WGS) entry which is preliminary data.</text>
</comment>
<reference evidence="1" key="1">
    <citation type="journal article" date="2014" name="Int. J. Syst. Evol. Microbiol.">
        <title>Complete genome sequence of Corynebacterium casei LMG S-19264T (=DSM 44701T), isolated from a smear-ripened cheese.</title>
        <authorList>
            <consortium name="US DOE Joint Genome Institute (JGI-PGF)"/>
            <person name="Walter F."/>
            <person name="Albersmeier A."/>
            <person name="Kalinowski J."/>
            <person name="Ruckert C."/>
        </authorList>
    </citation>
    <scope>NUCLEOTIDE SEQUENCE</scope>
    <source>
        <strain evidence="1">JCM 16108</strain>
    </source>
</reference>
<keyword evidence="3" id="KW-1185">Reference proteome</keyword>
<dbReference type="EMBL" id="BMOO01000004">
    <property type="protein sequence ID" value="GGM69244.1"/>
    <property type="molecule type" value="Genomic_DNA"/>
</dbReference>
<dbReference type="Proteomes" id="UP000765891">
    <property type="component" value="Unassembled WGS sequence"/>
</dbReference>
<evidence type="ECO:0000313" key="1">
    <source>
        <dbReference type="EMBL" id="GGM69244.1"/>
    </source>
</evidence>
<name>A0A830G0K6_9EURY</name>
<evidence type="ECO:0000313" key="3">
    <source>
        <dbReference type="Proteomes" id="UP000614609"/>
    </source>
</evidence>
<protein>
    <submittedName>
        <fullName evidence="1">Uncharacterized protein</fullName>
    </submittedName>
</protein>
<reference evidence="2" key="3">
    <citation type="submission" date="2021-03" db="EMBL/GenBank/DDBJ databases">
        <title>Genomic Encyclopedia of Type Strains, Phase IV (KMG-IV): sequencing the most valuable type-strain genomes for metagenomic binning, comparative biology and taxonomic classification.</title>
        <authorList>
            <person name="Goeker M."/>
        </authorList>
    </citation>
    <scope>NUCLEOTIDE SEQUENCE</scope>
    <source>
        <strain evidence="2">DSM 22443</strain>
    </source>
</reference>
<reference evidence="1" key="2">
    <citation type="submission" date="2020-09" db="EMBL/GenBank/DDBJ databases">
        <authorList>
            <person name="Sun Q."/>
            <person name="Ohkuma M."/>
        </authorList>
    </citation>
    <scope>NUCLEOTIDE SEQUENCE</scope>
    <source>
        <strain evidence="1">JCM 16108</strain>
    </source>
</reference>